<sequence>MNIIDTKKELKHIKEGFQFLCKPLNIRQEISVYTNHVLNDGSFWWATDGHRLHGLDLDGFGKPGIWKVIIKTKAQIVLQLDHKKTLEDNFPDVYYPWPQHHIFTVITCPYIKDISPAYTKIIRAMNDNQTVRYGYVEDVISGDYWTAYIYGEDLPIAFENNNKLAIRF</sequence>
<name>A0A0F9CFW2_9ZZZZ</name>
<evidence type="ECO:0000313" key="1">
    <source>
        <dbReference type="EMBL" id="KKL48004.1"/>
    </source>
</evidence>
<dbReference type="AlphaFoldDB" id="A0A0F9CFW2"/>
<accession>A0A0F9CFW2</accession>
<organism evidence="1">
    <name type="scientific">marine sediment metagenome</name>
    <dbReference type="NCBI Taxonomy" id="412755"/>
    <lineage>
        <taxon>unclassified sequences</taxon>
        <taxon>metagenomes</taxon>
        <taxon>ecological metagenomes</taxon>
    </lineage>
</organism>
<protein>
    <submittedName>
        <fullName evidence="1">Uncharacterized protein</fullName>
    </submittedName>
</protein>
<gene>
    <name evidence="1" type="ORF">LCGC14_2329870</name>
</gene>
<dbReference type="EMBL" id="LAZR01033463">
    <property type="protein sequence ID" value="KKL48004.1"/>
    <property type="molecule type" value="Genomic_DNA"/>
</dbReference>
<comment type="caution">
    <text evidence="1">The sequence shown here is derived from an EMBL/GenBank/DDBJ whole genome shotgun (WGS) entry which is preliminary data.</text>
</comment>
<reference evidence="1" key="1">
    <citation type="journal article" date="2015" name="Nature">
        <title>Complex archaea that bridge the gap between prokaryotes and eukaryotes.</title>
        <authorList>
            <person name="Spang A."/>
            <person name="Saw J.H."/>
            <person name="Jorgensen S.L."/>
            <person name="Zaremba-Niedzwiedzka K."/>
            <person name="Martijn J."/>
            <person name="Lind A.E."/>
            <person name="van Eijk R."/>
            <person name="Schleper C."/>
            <person name="Guy L."/>
            <person name="Ettema T.J."/>
        </authorList>
    </citation>
    <scope>NUCLEOTIDE SEQUENCE</scope>
</reference>
<proteinExistence type="predicted"/>